<organism evidence="4 5">
    <name type="scientific">Paramecium sonneborni</name>
    <dbReference type="NCBI Taxonomy" id="65129"/>
    <lineage>
        <taxon>Eukaryota</taxon>
        <taxon>Sar</taxon>
        <taxon>Alveolata</taxon>
        <taxon>Ciliophora</taxon>
        <taxon>Intramacronucleata</taxon>
        <taxon>Oligohymenophorea</taxon>
        <taxon>Peniculida</taxon>
        <taxon>Parameciidae</taxon>
        <taxon>Paramecium</taxon>
    </lineage>
</organism>
<keyword evidence="2" id="KW-1133">Transmembrane helix</keyword>
<dbReference type="PROSITE" id="PS50042">
    <property type="entry name" value="CNMP_BINDING_3"/>
    <property type="match status" value="1"/>
</dbReference>
<feature type="transmembrane region" description="Helical" evidence="2">
    <location>
        <begin position="218"/>
        <end position="237"/>
    </location>
</feature>
<dbReference type="InterPro" id="IPR051413">
    <property type="entry name" value="K/Na_HCN_channel"/>
</dbReference>
<evidence type="ECO:0000256" key="1">
    <source>
        <dbReference type="SAM" id="MobiDB-lite"/>
    </source>
</evidence>
<dbReference type="CDD" id="cd00038">
    <property type="entry name" value="CAP_ED"/>
    <property type="match status" value="1"/>
</dbReference>
<feature type="domain" description="Cyclic nucleotide-binding" evidence="3">
    <location>
        <begin position="470"/>
        <end position="576"/>
    </location>
</feature>
<protein>
    <recommendedName>
        <fullName evidence="3">Cyclic nucleotide-binding domain-containing protein</fullName>
    </recommendedName>
</protein>
<dbReference type="GO" id="GO:0003254">
    <property type="term" value="P:regulation of membrane depolarization"/>
    <property type="evidence" value="ECO:0007669"/>
    <property type="project" value="TreeGrafter"/>
</dbReference>
<feature type="transmembrane region" description="Helical" evidence="2">
    <location>
        <begin position="184"/>
        <end position="206"/>
    </location>
</feature>
<dbReference type="Proteomes" id="UP000692954">
    <property type="component" value="Unassembled WGS sequence"/>
</dbReference>
<accession>A0A8S1QWR3</accession>
<evidence type="ECO:0000313" key="5">
    <source>
        <dbReference type="Proteomes" id="UP000692954"/>
    </source>
</evidence>
<feature type="transmembrane region" description="Helical" evidence="2">
    <location>
        <begin position="1302"/>
        <end position="1321"/>
    </location>
</feature>
<name>A0A8S1QWR3_9CILI</name>
<feature type="compositionally biased region" description="Polar residues" evidence="1">
    <location>
        <begin position="803"/>
        <end position="821"/>
    </location>
</feature>
<dbReference type="PANTHER" id="PTHR45689:SF5">
    <property type="entry name" value="I[[H]] CHANNEL, ISOFORM E"/>
    <property type="match status" value="1"/>
</dbReference>
<keyword evidence="2" id="KW-0812">Transmembrane</keyword>
<keyword evidence="2" id="KW-0472">Membrane</keyword>
<dbReference type="PANTHER" id="PTHR45689">
    <property type="entry name" value="I[[H]] CHANNEL, ISOFORM E"/>
    <property type="match status" value="1"/>
</dbReference>
<comment type="caution">
    <text evidence="4">The sequence shown here is derived from an EMBL/GenBank/DDBJ whole genome shotgun (WGS) entry which is preliminary data.</text>
</comment>
<feature type="region of interest" description="Disordered" evidence="1">
    <location>
        <begin position="788"/>
        <end position="827"/>
    </location>
</feature>
<reference evidence="4" key="1">
    <citation type="submission" date="2021-01" db="EMBL/GenBank/DDBJ databases">
        <authorList>
            <consortium name="Genoscope - CEA"/>
            <person name="William W."/>
        </authorList>
    </citation>
    <scope>NUCLEOTIDE SEQUENCE</scope>
</reference>
<feature type="transmembrane region" description="Helical" evidence="2">
    <location>
        <begin position="281"/>
        <end position="299"/>
    </location>
</feature>
<dbReference type="OrthoDB" id="302415at2759"/>
<gene>
    <name evidence="4" type="ORF">PSON_ATCC_30995.1.T1210065</name>
</gene>
<dbReference type="InterPro" id="IPR000595">
    <property type="entry name" value="cNMP-bd_dom"/>
</dbReference>
<dbReference type="GO" id="GO:0005249">
    <property type="term" value="F:voltage-gated potassium channel activity"/>
    <property type="evidence" value="ECO:0007669"/>
    <property type="project" value="TreeGrafter"/>
</dbReference>
<dbReference type="EMBL" id="CAJJDN010000121">
    <property type="protein sequence ID" value="CAD8119425.1"/>
    <property type="molecule type" value="Genomic_DNA"/>
</dbReference>
<evidence type="ECO:0000259" key="3">
    <source>
        <dbReference type="PROSITE" id="PS50042"/>
    </source>
</evidence>
<feature type="transmembrane region" description="Helical" evidence="2">
    <location>
        <begin position="311"/>
        <end position="333"/>
    </location>
</feature>
<dbReference type="GO" id="GO:0035725">
    <property type="term" value="P:sodium ion transmembrane transport"/>
    <property type="evidence" value="ECO:0007669"/>
    <property type="project" value="TreeGrafter"/>
</dbReference>
<proteinExistence type="predicted"/>
<sequence length="1322" mass="156856">MVKNVKNHKVNEIQIRKFISFWQLNSCRLFENNYKYVYQQSLIYIEQRQRIGIRKQESRASQELKEHQTKHQNCQLKPSFIQMFPHQPNDFQSNEELKIPTITNIVHGQEQKKFSIVQEDSSLLSPSQMIQSNLLLEPRKHFLDNRKVKIIIEQIKQRLLNSIHYSKYNDPLITHECQEVSPFYYYYFNLFIFLTSFLSSLFTIIFIPLLKTFQIQELVTLIIFCFKILAILLDLYFQRGPYKLFRGKIVQNYKNQQKVYLDFFRLIILLINYNLNLDNKFLMILLIIILIILEMIRIIEPFENLYRFTHTIVIIIQLWISIIMSLVCTLKIFDDENQSLFLYISYSISLLTHNGNISLDLNQENLIVVSIFSLICYLCYVYTLIQLWTWIKPSIEIQEEKQKLLKGFVEYLKEKCQDYDLQRRCHSYLEYRIDEDLGRAKDQLMKKLSPGLQDEIEISLRSKMIERLDLMNKFSPQFKQQLLYMIEQVTFNPEDNILIEHKAEDLSLYYILKGEVKVQFQGSSLANNKRSVTRLLEGQAFGLHSFISGIPSNISIYSCGVTTLMKLKRSDFLGIISNYPQDNERFSMMKDNSHYNQSLFDCYFCKIRGDYIVECKHLQYFPQRQNVIEKYLYSKKQLRKPIIRKQKRYLTLRNLNCNQERVKSIINAKLSQDVNSEEFQDFSQLPYSENQTHSPSQFSNSIPTQKVIQDYQVSNSNFNGDSIELFNIEEEADEVGMIIPKITKTIRRKDSNKTAGFIGIQGSFSVLDKDDKEILLQLQNGQNNSQIIQAQQKSRQTNKSKTHTNSFSRNISNNHSQNSKQNDSEQTREIVHLANSVNTLFDENKLKQNSGTKQLSIICQQSQFQALLTPEVITLLQYQNQEYLFNDFIYNNFETMMKFKIYYPHNNFDCVIQRYKNSFQVQNCQIQKDQISGYSIKCFVASKIKKLFHSKNDHSINYFCWNDVIIIKKILYNSVLQAGGSQTIINFKSLNLNNQYIPNEFLINKEVSLSFLFKYEPKLKIQSQQFLASSTAKALITSGQLLFRVYNKEAKLQKIYSYFDINNHILQTMIINVDENILSTEIFDLNFFEGIWHFKFYRITPIKQKIDHFVFNYITQTLNINQNDFKLIKLQSNQVLGDSDIYFKIKFKFSDYKFFFNQFRSLDMTSSYFKTELTNLYLGANKIIFLLDSTFEFEAWYKLSINQVYIKSQYFKNNKIYNLLQVRDDYITKLYIIDEQSLLLDLTYVILDGDLDIQIQLKAKKYDKLFYNSNAELITIKSQVNLVSQWHFITIMYDREQNLQTGLIQFYFLLDLIYIFILVLMM</sequence>
<feature type="transmembrane region" description="Helical" evidence="2">
    <location>
        <begin position="366"/>
        <end position="391"/>
    </location>
</feature>
<dbReference type="GO" id="GO:0098855">
    <property type="term" value="C:HCN channel complex"/>
    <property type="evidence" value="ECO:0007669"/>
    <property type="project" value="TreeGrafter"/>
</dbReference>
<evidence type="ECO:0000256" key="2">
    <source>
        <dbReference type="SAM" id="Phobius"/>
    </source>
</evidence>
<evidence type="ECO:0000313" key="4">
    <source>
        <dbReference type="EMBL" id="CAD8119425.1"/>
    </source>
</evidence>
<keyword evidence="5" id="KW-1185">Reference proteome</keyword>